<feature type="domain" description="HTH marR-type" evidence="1">
    <location>
        <begin position="12"/>
        <end position="145"/>
    </location>
</feature>
<evidence type="ECO:0000259" key="1">
    <source>
        <dbReference type="PROSITE" id="PS50995"/>
    </source>
</evidence>
<dbReference type="Pfam" id="PF12802">
    <property type="entry name" value="MarR_2"/>
    <property type="match status" value="1"/>
</dbReference>
<dbReference type="OrthoDB" id="8906692at2"/>
<proteinExistence type="predicted"/>
<dbReference type="GO" id="GO:0003700">
    <property type="term" value="F:DNA-binding transcription factor activity"/>
    <property type="evidence" value="ECO:0007669"/>
    <property type="project" value="InterPro"/>
</dbReference>
<dbReference type="SUPFAM" id="SSF46785">
    <property type="entry name" value="Winged helix' DNA-binding domain"/>
    <property type="match status" value="1"/>
</dbReference>
<accession>A0A3B0M593</accession>
<evidence type="ECO:0000313" key="2">
    <source>
        <dbReference type="EMBL" id="SUZ31261.1"/>
    </source>
</evidence>
<dbReference type="PANTHER" id="PTHR33164:SF13">
    <property type="entry name" value="4-HYDROXYPHENYLACETATE CATABOLISM PROTEIN"/>
    <property type="match status" value="1"/>
</dbReference>
<dbReference type="InterPro" id="IPR036388">
    <property type="entry name" value="WH-like_DNA-bd_sf"/>
</dbReference>
<protein>
    <submittedName>
        <fullName evidence="2">Transcriptional regulator SlyA</fullName>
    </submittedName>
</protein>
<dbReference type="InterPro" id="IPR036390">
    <property type="entry name" value="WH_DNA-bd_sf"/>
</dbReference>
<dbReference type="EMBL" id="UIHC01000007">
    <property type="protein sequence ID" value="SUZ31261.1"/>
    <property type="molecule type" value="Genomic_DNA"/>
</dbReference>
<reference evidence="3" key="1">
    <citation type="submission" date="2018-08" db="EMBL/GenBank/DDBJ databases">
        <authorList>
            <person name="Rodrigo-Torres L."/>
            <person name="Arahal R. D."/>
            <person name="Lucena T."/>
        </authorList>
    </citation>
    <scope>NUCLEOTIDE SEQUENCE [LARGE SCALE GENOMIC DNA]</scope>
    <source>
        <strain evidence="3">CECT 7235</strain>
    </source>
</reference>
<dbReference type="Gene3D" id="1.10.10.10">
    <property type="entry name" value="Winged helix-like DNA-binding domain superfamily/Winged helix DNA-binding domain"/>
    <property type="match status" value="1"/>
</dbReference>
<dbReference type="RefSeq" id="WP_121093559.1">
    <property type="nucleotide sequence ID" value="NZ_UIHC01000007.1"/>
</dbReference>
<dbReference type="PROSITE" id="PS50995">
    <property type="entry name" value="HTH_MARR_2"/>
    <property type="match status" value="1"/>
</dbReference>
<evidence type="ECO:0000313" key="3">
    <source>
        <dbReference type="Proteomes" id="UP000272908"/>
    </source>
</evidence>
<dbReference type="SMART" id="SM00347">
    <property type="entry name" value="HTH_MARR"/>
    <property type="match status" value="1"/>
</dbReference>
<sequence length="155" mass="17205">MRDTPRPEFELDAFMPYLLNQAAEHVSLGFAATYKAEYGLTRTQWRVMANLGRFGAMSAVEICRISHIEKTRVSRAVGVLERDGYLTRTRASDDRRREDLALTEAGRAVFAALCARGQAYQAEMAARIGPQNFAALEQGLRALIVAYGETVATDD</sequence>
<gene>
    <name evidence="2" type="primary">slyA_1</name>
    <name evidence="2" type="ORF">ROE7235_00997</name>
</gene>
<dbReference type="Proteomes" id="UP000272908">
    <property type="component" value="Unassembled WGS sequence"/>
</dbReference>
<dbReference type="AlphaFoldDB" id="A0A3B0M593"/>
<dbReference type="PANTHER" id="PTHR33164">
    <property type="entry name" value="TRANSCRIPTIONAL REGULATOR, MARR FAMILY"/>
    <property type="match status" value="1"/>
</dbReference>
<name>A0A3B0M593_9RHOB</name>
<keyword evidence="3" id="KW-1185">Reference proteome</keyword>
<dbReference type="InterPro" id="IPR039422">
    <property type="entry name" value="MarR/SlyA-like"/>
</dbReference>
<dbReference type="GO" id="GO:0006950">
    <property type="term" value="P:response to stress"/>
    <property type="evidence" value="ECO:0007669"/>
    <property type="project" value="TreeGrafter"/>
</dbReference>
<organism evidence="2 3">
    <name type="scientific">Roseinatronobacter ekhonensis</name>
    <dbReference type="NCBI Taxonomy" id="254356"/>
    <lineage>
        <taxon>Bacteria</taxon>
        <taxon>Pseudomonadati</taxon>
        <taxon>Pseudomonadota</taxon>
        <taxon>Alphaproteobacteria</taxon>
        <taxon>Rhodobacterales</taxon>
        <taxon>Paracoccaceae</taxon>
        <taxon>Roseinatronobacter</taxon>
    </lineage>
</organism>
<dbReference type="PRINTS" id="PR00598">
    <property type="entry name" value="HTHMARR"/>
</dbReference>
<dbReference type="InterPro" id="IPR000835">
    <property type="entry name" value="HTH_MarR-typ"/>
</dbReference>